<evidence type="ECO:0000313" key="2">
    <source>
        <dbReference type="Proteomes" id="UP000054516"/>
    </source>
</evidence>
<dbReference type="Proteomes" id="UP000054516">
    <property type="component" value="Unassembled WGS sequence"/>
</dbReference>
<sequence length="178" mass="19570">MWRRAGFASNQLARRGDWHRYGVHPQFAGGGGHVQTPLLHLGIDHRLSDSPTSCVEDEGDGWIRDVCVAPPAGTSKAEPGLYLSRPVGFTGPPRVMPVVRILDRCAAYAPNRRRPGKMLPFDFSSPAAAVFFSETFDLRGPTPNVVHRYEGRLADYSFGAGRPFCDGFVSLLTDTMPR</sequence>
<gene>
    <name evidence="1" type="ORF">SAMD00023353_5100080</name>
</gene>
<protein>
    <submittedName>
        <fullName evidence="1">Uncharacterized protein</fullName>
    </submittedName>
</protein>
<dbReference type="AlphaFoldDB" id="A0A1W2TAD5"/>
<proteinExistence type="predicted"/>
<name>A0A1W2TAD5_ROSNE</name>
<dbReference type="EMBL" id="DF977496">
    <property type="protein sequence ID" value="GAP82331.1"/>
    <property type="molecule type" value="Genomic_DNA"/>
</dbReference>
<accession>A0A1W2TAD5</accession>
<evidence type="ECO:0000313" key="1">
    <source>
        <dbReference type="EMBL" id="GAP82331.1"/>
    </source>
</evidence>
<organism evidence="1">
    <name type="scientific">Rosellinia necatrix</name>
    <name type="common">White root-rot fungus</name>
    <dbReference type="NCBI Taxonomy" id="77044"/>
    <lineage>
        <taxon>Eukaryota</taxon>
        <taxon>Fungi</taxon>
        <taxon>Dikarya</taxon>
        <taxon>Ascomycota</taxon>
        <taxon>Pezizomycotina</taxon>
        <taxon>Sordariomycetes</taxon>
        <taxon>Xylariomycetidae</taxon>
        <taxon>Xylariales</taxon>
        <taxon>Xylariaceae</taxon>
        <taxon>Rosellinia</taxon>
    </lineage>
</organism>
<reference evidence="1" key="1">
    <citation type="submission" date="2016-03" db="EMBL/GenBank/DDBJ databases">
        <title>Draft genome sequence of Rosellinia necatrix.</title>
        <authorList>
            <person name="Kanematsu S."/>
        </authorList>
    </citation>
    <scope>NUCLEOTIDE SEQUENCE [LARGE SCALE GENOMIC DNA]</scope>
    <source>
        <strain evidence="1">W97</strain>
    </source>
</reference>
<keyword evidence="2" id="KW-1185">Reference proteome</keyword>